<dbReference type="PROSITE" id="PS51257">
    <property type="entry name" value="PROKAR_LIPOPROTEIN"/>
    <property type="match status" value="1"/>
</dbReference>
<dbReference type="InterPro" id="IPR006626">
    <property type="entry name" value="PbH1"/>
</dbReference>
<feature type="region of interest" description="Disordered" evidence="2">
    <location>
        <begin position="361"/>
        <end position="432"/>
    </location>
</feature>
<name>A0ABT1ZD71_9MICO</name>
<dbReference type="RefSeq" id="WP_258797625.1">
    <property type="nucleotide sequence ID" value="NZ_JANTHX010000004.1"/>
</dbReference>
<keyword evidence="3" id="KW-0732">Signal</keyword>
<dbReference type="SMART" id="SM00710">
    <property type="entry name" value="PbH1"/>
    <property type="match status" value="6"/>
</dbReference>
<dbReference type="PANTHER" id="PTHR22990">
    <property type="entry name" value="F-BOX ONLY PROTEIN"/>
    <property type="match status" value="1"/>
</dbReference>
<gene>
    <name evidence="5" type="ORF">NUH29_03630</name>
</gene>
<dbReference type="InterPro" id="IPR011050">
    <property type="entry name" value="Pectin_lyase_fold/virulence"/>
</dbReference>
<keyword evidence="6" id="KW-1185">Reference proteome</keyword>
<dbReference type="InterPro" id="IPR051550">
    <property type="entry name" value="SCF-Subunits/Alg-Epimerases"/>
</dbReference>
<dbReference type="PANTHER" id="PTHR22990:SF15">
    <property type="entry name" value="F-BOX ONLY PROTEIN 10"/>
    <property type="match status" value="1"/>
</dbReference>
<evidence type="ECO:0000256" key="1">
    <source>
        <dbReference type="ARBA" id="ARBA00022737"/>
    </source>
</evidence>
<protein>
    <submittedName>
        <fullName evidence="5">Right-handed parallel beta-helix repeat-containing protein</fullName>
    </submittedName>
</protein>
<dbReference type="Gene3D" id="2.160.20.10">
    <property type="entry name" value="Single-stranded right-handed beta-helix, Pectin lyase-like"/>
    <property type="match status" value="1"/>
</dbReference>
<evidence type="ECO:0000256" key="3">
    <source>
        <dbReference type="SAM" id="SignalP"/>
    </source>
</evidence>
<dbReference type="EMBL" id="JANTHX010000004">
    <property type="protein sequence ID" value="MCS0498640.1"/>
    <property type="molecule type" value="Genomic_DNA"/>
</dbReference>
<accession>A0ABT1ZD71</accession>
<feature type="chain" id="PRO_5046034989" evidence="3">
    <location>
        <begin position="23"/>
        <end position="432"/>
    </location>
</feature>
<evidence type="ECO:0000259" key="4">
    <source>
        <dbReference type="Pfam" id="PF05048"/>
    </source>
</evidence>
<proteinExistence type="predicted"/>
<evidence type="ECO:0000256" key="2">
    <source>
        <dbReference type="SAM" id="MobiDB-lite"/>
    </source>
</evidence>
<reference evidence="5 6" key="1">
    <citation type="submission" date="2022-08" db="EMBL/GenBank/DDBJ databases">
        <authorList>
            <person name="Li F."/>
        </authorList>
    </citation>
    <scope>NUCLEOTIDE SEQUENCE [LARGE SCALE GENOMIC DNA]</scope>
    <source>
        <strain evidence="5 6">10F1B-8-1</strain>
    </source>
</reference>
<dbReference type="InterPro" id="IPR007742">
    <property type="entry name" value="NosD_dom"/>
</dbReference>
<feature type="signal peptide" evidence="3">
    <location>
        <begin position="1"/>
        <end position="22"/>
    </location>
</feature>
<comment type="caution">
    <text evidence="5">The sequence shown here is derived from an EMBL/GenBank/DDBJ whole genome shotgun (WGS) entry which is preliminary data.</text>
</comment>
<feature type="domain" description="Periplasmic copper-binding protein NosD beta helix" evidence="4">
    <location>
        <begin position="97"/>
        <end position="262"/>
    </location>
</feature>
<organism evidence="5 6">
    <name type="scientific">Protaetiibacter mangrovi</name>
    <dbReference type="NCBI Taxonomy" id="2970926"/>
    <lineage>
        <taxon>Bacteria</taxon>
        <taxon>Bacillati</taxon>
        <taxon>Actinomycetota</taxon>
        <taxon>Actinomycetes</taxon>
        <taxon>Micrococcales</taxon>
        <taxon>Microbacteriaceae</taxon>
        <taxon>Protaetiibacter</taxon>
    </lineage>
</organism>
<dbReference type="InterPro" id="IPR012334">
    <property type="entry name" value="Pectin_lyas_fold"/>
</dbReference>
<dbReference type="Pfam" id="PF05048">
    <property type="entry name" value="NosD"/>
    <property type="match status" value="1"/>
</dbReference>
<evidence type="ECO:0000313" key="5">
    <source>
        <dbReference type="EMBL" id="MCS0498640.1"/>
    </source>
</evidence>
<sequence>MSRRLPAALLAAALVAAGLAGCASGAATKELVHVPADAATLAAAVELVSPGGTILVAAGSYDEQLVIDKADVTIRGEDRNATVVDGGGIRPYGIVAIADGVRIENLTVTGATFYGVLVSGLHDGDGPATPGEDGYTGWDPEKFPPLQRFLVDHVTAYNNGLYGIYAFNSQHGVIRDSYASGSADSGFYVGQCEQCDILVTGNVAERNAVGFENANASDSVVITGNRFSGNRVGMTLLSSYQEAFTPQRGNTVVGNVISDNVSSDSPKQADGGFATGIGISGGQDNVVERNLLVGNPRADVILTNTEDIPATGNRFSGNVVDGPVAIANLSAARTPASGNCWSGTATTAPAELAAQLTAACDGDDGDQATTSQLAGPDVPPGMSFRKVPPPRDQPQLERGDDDGPLPAEVRMPDLDAVTVPDAGLLADNSGTR</sequence>
<dbReference type="Proteomes" id="UP001205337">
    <property type="component" value="Unassembled WGS sequence"/>
</dbReference>
<keyword evidence="1" id="KW-0677">Repeat</keyword>
<evidence type="ECO:0000313" key="6">
    <source>
        <dbReference type="Proteomes" id="UP001205337"/>
    </source>
</evidence>
<dbReference type="SUPFAM" id="SSF51126">
    <property type="entry name" value="Pectin lyase-like"/>
    <property type="match status" value="1"/>
</dbReference>